<evidence type="ECO:0000313" key="3">
    <source>
        <dbReference type="Proteomes" id="UP001327560"/>
    </source>
</evidence>
<gene>
    <name evidence="2" type="ORF">Cni_G12694</name>
</gene>
<dbReference type="Pfam" id="PF13966">
    <property type="entry name" value="zf-RVT"/>
    <property type="match status" value="1"/>
</dbReference>
<keyword evidence="3" id="KW-1185">Reference proteome</keyword>
<evidence type="ECO:0000313" key="2">
    <source>
        <dbReference type="EMBL" id="WOL03974.1"/>
    </source>
</evidence>
<evidence type="ECO:0000259" key="1">
    <source>
        <dbReference type="Pfam" id="PF13966"/>
    </source>
</evidence>
<protein>
    <recommendedName>
        <fullName evidence="1">Reverse transcriptase zinc-binding domain-containing protein</fullName>
    </recommendedName>
</protein>
<dbReference type="Proteomes" id="UP001327560">
    <property type="component" value="Chromosome 4"/>
</dbReference>
<dbReference type="AlphaFoldDB" id="A0AAQ3QAU5"/>
<dbReference type="EMBL" id="CP136893">
    <property type="protein sequence ID" value="WOL03974.1"/>
    <property type="molecule type" value="Genomic_DNA"/>
</dbReference>
<accession>A0AAQ3QAU5</accession>
<dbReference type="InterPro" id="IPR026960">
    <property type="entry name" value="RVT-Znf"/>
</dbReference>
<proteinExistence type="predicted"/>
<reference evidence="2 3" key="1">
    <citation type="submission" date="2023-10" db="EMBL/GenBank/DDBJ databases">
        <title>Chromosome-scale genome assembly provides insights into flower coloration mechanisms of Canna indica.</title>
        <authorList>
            <person name="Li C."/>
        </authorList>
    </citation>
    <scope>NUCLEOTIDE SEQUENCE [LARGE SCALE GENOMIC DNA]</scope>
    <source>
        <tissue evidence="2">Flower</tissue>
    </source>
</reference>
<name>A0AAQ3QAU5_9LILI</name>
<feature type="domain" description="Reverse transcriptase zinc-binding" evidence="1">
    <location>
        <begin position="4"/>
        <end position="34"/>
    </location>
</feature>
<organism evidence="2 3">
    <name type="scientific">Canna indica</name>
    <name type="common">Indian-shot</name>
    <dbReference type="NCBI Taxonomy" id="4628"/>
    <lineage>
        <taxon>Eukaryota</taxon>
        <taxon>Viridiplantae</taxon>
        <taxon>Streptophyta</taxon>
        <taxon>Embryophyta</taxon>
        <taxon>Tracheophyta</taxon>
        <taxon>Spermatophyta</taxon>
        <taxon>Magnoliopsida</taxon>
        <taxon>Liliopsida</taxon>
        <taxon>Zingiberales</taxon>
        <taxon>Cannaceae</taxon>
        <taxon>Canna</taxon>
    </lineage>
</organism>
<sequence>MELGMESEKCYICKEEEDDMKHTFIQCKFAGKFWKLAEEKIGIKFRYKEDGLNGKWLEEGEGRDKETTEKLKAFIAIALWWIWKNRNKMKFENFS</sequence>